<dbReference type="OrthoDB" id="9803668at2"/>
<dbReference type="Gene3D" id="3.10.310.30">
    <property type="match status" value="1"/>
</dbReference>
<feature type="domain" description="DDH" evidence="1">
    <location>
        <begin position="24"/>
        <end position="164"/>
    </location>
</feature>
<sequence length="329" mass="35582">MIISEYDNRLQDALSFINGGDDYLVVSHVQPDGDAVSSTAAVFWLLSKLGKRAVLINESPIPQKFAFLAGAETIVHYREQPPQRKFKRIIAVDCADFRRIGDVAALFEEQYELLNIDHHPTNDRYGTVNVVRPDAAATVEILYDLIQHAAVPLDLEAATAIYTGLLTDTGGFRYSNTSPQVMEVAANLLALGVSGHQLADHLLERMTVAQLKLLRLGLNRLQFSGDNKICWLYIEPADMKEIGAVPEDLEGLVNYALNIEGVEVGILFKATDNGEVKASLRSAGKADVAAIAQLFGGGGHTRASGCRLAAPLAEAMPKVVEAVGKALTS</sequence>
<dbReference type="InterPro" id="IPR051319">
    <property type="entry name" value="Oligoribo/pAp-PDE_c-di-AMP_PDE"/>
</dbReference>
<evidence type="ECO:0000259" key="1">
    <source>
        <dbReference type="Pfam" id="PF01368"/>
    </source>
</evidence>
<reference evidence="4" key="2">
    <citation type="submission" date="2015-03" db="EMBL/GenBank/DDBJ databases">
        <title>Genome sequence of Paenibacillus beijingensis strain DSM 24997T.</title>
        <authorList>
            <person name="Kwak Y."/>
            <person name="Shin J.-H."/>
        </authorList>
    </citation>
    <scope>NUCLEOTIDE SEQUENCE [LARGE SCALE GENOMIC DNA]</scope>
    <source>
        <strain evidence="4">DSM 24997</strain>
    </source>
</reference>
<keyword evidence="4" id="KW-1185">Reference proteome</keyword>
<dbReference type="HOGENOM" id="CLU_039720_0_0_9"/>
<feature type="domain" description="DHHA1" evidence="2">
    <location>
        <begin position="241"/>
        <end position="327"/>
    </location>
</feature>
<dbReference type="Pfam" id="PF02272">
    <property type="entry name" value="DHHA1"/>
    <property type="match status" value="1"/>
</dbReference>
<dbReference type="InterPro" id="IPR003156">
    <property type="entry name" value="DHHA1_dom"/>
</dbReference>
<dbReference type="InterPro" id="IPR038763">
    <property type="entry name" value="DHH_sf"/>
</dbReference>
<evidence type="ECO:0000313" key="3">
    <source>
        <dbReference type="EMBL" id="AJY76609.1"/>
    </source>
</evidence>
<dbReference type="SUPFAM" id="SSF64182">
    <property type="entry name" value="DHH phosphoesterases"/>
    <property type="match status" value="1"/>
</dbReference>
<dbReference type="KEGG" id="pbj:VN24_21080"/>
<accession>A0A0D5NMT3</accession>
<proteinExistence type="predicted"/>
<evidence type="ECO:0000259" key="2">
    <source>
        <dbReference type="Pfam" id="PF02272"/>
    </source>
</evidence>
<dbReference type="AlphaFoldDB" id="A0A0D5NMT3"/>
<dbReference type="Pfam" id="PF01368">
    <property type="entry name" value="DHH"/>
    <property type="match status" value="1"/>
</dbReference>
<evidence type="ECO:0000313" key="4">
    <source>
        <dbReference type="Proteomes" id="UP000032633"/>
    </source>
</evidence>
<dbReference type="Proteomes" id="UP000032633">
    <property type="component" value="Chromosome"/>
</dbReference>
<dbReference type="EMBL" id="CP011058">
    <property type="protein sequence ID" value="AJY76609.1"/>
    <property type="molecule type" value="Genomic_DNA"/>
</dbReference>
<gene>
    <name evidence="3" type="ORF">VN24_21080</name>
</gene>
<organism evidence="3 4">
    <name type="scientific">Paenibacillus beijingensis</name>
    <dbReference type="NCBI Taxonomy" id="1126833"/>
    <lineage>
        <taxon>Bacteria</taxon>
        <taxon>Bacillati</taxon>
        <taxon>Bacillota</taxon>
        <taxon>Bacilli</taxon>
        <taxon>Bacillales</taxon>
        <taxon>Paenibacillaceae</taxon>
        <taxon>Paenibacillus</taxon>
    </lineage>
</organism>
<dbReference type="InterPro" id="IPR001667">
    <property type="entry name" value="DDH_dom"/>
</dbReference>
<dbReference type="STRING" id="1126833.VN24_21080"/>
<dbReference type="PANTHER" id="PTHR47618:SF1">
    <property type="entry name" value="BIFUNCTIONAL OLIGORIBONUCLEASE AND PAP PHOSPHATASE NRNA"/>
    <property type="match status" value="1"/>
</dbReference>
<dbReference type="PANTHER" id="PTHR47618">
    <property type="entry name" value="BIFUNCTIONAL OLIGORIBONUCLEASE AND PAP PHOSPHATASE NRNA"/>
    <property type="match status" value="1"/>
</dbReference>
<dbReference type="Gene3D" id="3.90.1640.10">
    <property type="entry name" value="inorganic pyrophosphatase (n-terminal core)"/>
    <property type="match status" value="1"/>
</dbReference>
<dbReference type="PATRIC" id="fig|1126833.4.peg.4632"/>
<name>A0A0D5NMT3_9BACL</name>
<protein>
    <submittedName>
        <fullName evidence="3">Exopolyphosphatase</fullName>
    </submittedName>
</protein>
<dbReference type="GO" id="GO:0003676">
    <property type="term" value="F:nucleic acid binding"/>
    <property type="evidence" value="ECO:0007669"/>
    <property type="project" value="InterPro"/>
</dbReference>
<reference evidence="3 4" key="1">
    <citation type="journal article" date="2015" name="J. Biotechnol.">
        <title>Complete genome sequence of Paenibacillus beijingensis 7188(T) (=DSM 24997(T)), a novel rhizobacterium from jujube garden soil.</title>
        <authorList>
            <person name="Kwak Y."/>
            <person name="Shin J.H."/>
        </authorList>
    </citation>
    <scope>NUCLEOTIDE SEQUENCE [LARGE SCALE GENOMIC DNA]</scope>
    <source>
        <strain evidence="3 4">DSM 24997</strain>
    </source>
</reference>